<dbReference type="InterPro" id="IPR005135">
    <property type="entry name" value="Endo/exonuclease/phosphatase"/>
</dbReference>
<dbReference type="PROSITE" id="PS50878">
    <property type="entry name" value="RT_POL"/>
    <property type="match status" value="1"/>
</dbReference>
<dbReference type="Gene3D" id="3.30.420.10">
    <property type="entry name" value="Ribonuclease H-like superfamily/Ribonuclease H"/>
    <property type="match status" value="1"/>
</dbReference>
<dbReference type="InterPro" id="IPR044730">
    <property type="entry name" value="RNase_H-like_dom_plant"/>
</dbReference>
<dbReference type="SUPFAM" id="SSF53098">
    <property type="entry name" value="Ribonuclease H-like"/>
    <property type="match status" value="1"/>
</dbReference>
<dbReference type="InterPro" id="IPR002156">
    <property type="entry name" value="RNaseH_domain"/>
</dbReference>
<dbReference type="InterPro" id="IPR036397">
    <property type="entry name" value="RNaseH_sf"/>
</dbReference>
<dbReference type="PANTHER" id="PTHR33116:SF86">
    <property type="entry name" value="REVERSE TRANSCRIPTASE DOMAIN-CONTAINING PROTEIN"/>
    <property type="match status" value="1"/>
</dbReference>
<dbReference type="InterPro" id="IPR000477">
    <property type="entry name" value="RT_dom"/>
</dbReference>
<dbReference type="PANTHER" id="PTHR33116">
    <property type="entry name" value="REVERSE TRANSCRIPTASE ZINC-BINDING DOMAIN-CONTAINING PROTEIN-RELATED-RELATED"/>
    <property type="match status" value="1"/>
</dbReference>
<dbReference type="GO" id="GO:0003676">
    <property type="term" value="F:nucleic acid binding"/>
    <property type="evidence" value="ECO:0007669"/>
    <property type="project" value="InterPro"/>
</dbReference>
<dbReference type="SUPFAM" id="SSF56672">
    <property type="entry name" value="DNA/RNA polymerases"/>
    <property type="match status" value="1"/>
</dbReference>
<reference evidence="2" key="1">
    <citation type="journal article" date="2014" name="Plant J.">
        <title>Profiling of extensively diversified plant LINEs reveals distinct plant-specific subclades.</title>
        <authorList>
            <person name="Heitkam T."/>
            <person name="Holtgrawe D."/>
            <person name="Dohm J.C."/>
            <person name="Minoche A.E."/>
            <person name="Himmelbauer H."/>
            <person name="Weisshaar B."/>
            <person name="Schmidt T."/>
        </authorList>
    </citation>
    <scope>NUCLEOTIDE SEQUENCE</scope>
    <source>
        <tissue evidence="2">Leaf</tissue>
    </source>
</reference>
<accession>F4NCI4</accession>
<dbReference type="CDD" id="cd06222">
    <property type="entry name" value="RNase_H_like"/>
    <property type="match status" value="1"/>
</dbReference>
<dbReference type="InterPro" id="IPR036691">
    <property type="entry name" value="Endo/exonu/phosph_ase_sf"/>
</dbReference>
<dbReference type="CDD" id="cd01650">
    <property type="entry name" value="RT_nLTR_like"/>
    <property type="match status" value="1"/>
</dbReference>
<dbReference type="Pfam" id="PF13456">
    <property type="entry name" value="RVT_3"/>
    <property type="match status" value="1"/>
</dbReference>
<dbReference type="InterPro" id="IPR043502">
    <property type="entry name" value="DNA/RNA_pol_sf"/>
</dbReference>
<evidence type="ECO:0000313" key="2">
    <source>
        <dbReference type="EMBL" id="CCA66036.1"/>
    </source>
</evidence>
<dbReference type="InterPro" id="IPR012337">
    <property type="entry name" value="RNaseH-like_sf"/>
</dbReference>
<proteinExistence type="predicted"/>
<sequence>MNHILSWNCRGMGSPSALSALRRLLASENPQIVFLSETKLKSYEMESVKKKLKWEHMVAVDCEGECRKRRGGLAMLWRSEIKVQVMSMSSNHIDIVVGEEAQGEWRFTGIYGYPEEEHKDKTGALLSALARASRRPWLCGGDFNLMLVASEKKGGDGFNSREADIFRNAMEECHFMDLGFVGYEFTWTNNRGGDANIQERLDRFVANDLWKIKFPGSFVSHLPKRKSDHVPIVASVKGAQSAATRTKKSKRFRFEAMWLREGESDEVVKETWMRGTDAGINLARTANKLLSWSKQKFGHVAKEIRMCQHQMKVLMESEPSEDNIMHMRALDARMDELEKREEVYWHQRSRQDWIKSGDKNTKFFHQKASHREQRNNVRRIRNEAGEWFEDEDDVTECFAHYFENLFQSGNNCEMDPILNIVKPQITDELGTQLDAPFRREEVSAALAQMHPNKAPGPDGMNALFYQHFWDTIGEDVTTKVLNMLNNVDNIGAVNQTHIVLIPKKKHCESPVDFRPISLCNVLYKIVAKVLANRMKMVLPMVIHESQSGFVPGRLITDNVLVAYECFHFLRKKKTGKKGYLGLKLDMSKAYDRVEWCFLENMMLKLGFPTRYTKLVMNCVTSARFSVLVNGQPSRNFFPSRGLRQGDPLSPFLFVVCAEGLSTLLRDAEEKKVIHGVKIGHRVSPISHLFFADDSLLFIRATEEEVENVMDILSTYEAASGQKLNMEKSEMSYSRNLEPDKINTLQMKLAFKTVEGHEKYLGLPTFIGSSKKRVFQAIQDRVWKKLKGWKGKYLSQAGREVLIKAVAQAIPTYAMQCFVIPKSIIDGIEKMCRNFFWGQKEEERRVAWVAWEKLFLPKKEGGLGIRNFDVFNRALLAKQAWRILTKPDSLMARVIKGKYFPRSNFLEARVSPNMSFTCKSILSARAVIQKGMCRVIGDGRDTTIWGDPWVPSLERYSIAATEGVSEDDGPQKVCELISNDRWNVELLNTLFQPWESTAIQRIPVALQKKPDQWMWMMSKNGQFTVRSAYYHELLEDRKTGPSTSRGPNLKLWQKIWKAKIPPKVKLFSWKAIHNGLAVYTNMRKRGMNIDGACPRCGEKEETTEHLIWGCDESSRAWYISPLRIHTGNIEAGSFRIWVESLLDTHKDTEWWALFWMICWNIWLGRNKWVFEKKKLAFQEVVERAVRGVMEFEEECAHTSPVETLNTHENGWSVPPVGMVKLNVDAAVFKHVGIGMGGVVRDAEGDVLLATCCGGWAMEDPAMAEACSLRYGLKVAYEAGFRNLVVEMDCKKLFLQLRGKASDVTPFGRVVDDILYLASKCSNVVFEHVKRHCNKVAHLLAQMCKNAMEKRVWLEEYPSEVSSAVLLDKIS</sequence>
<dbReference type="InterPro" id="IPR026960">
    <property type="entry name" value="RVT-Znf"/>
</dbReference>
<name>F4NCI4_BETVV</name>
<feature type="domain" description="Reverse transcriptase" evidence="1">
    <location>
        <begin position="482"/>
        <end position="764"/>
    </location>
</feature>
<evidence type="ECO:0000259" key="1">
    <source>
        <dbReference type="PROSITE" id="PS50878"/>
    </source>
</evidence>
<organism evidence="2">
    <name type="scientific">Beta vulgaris subsp. vulgaris</name>
    <name type="common">Beet</name>
    <dbReference type="NCBI Taxonomy" id="3555"/>
    <lineage>
        <taxon>Eukaryota</taxon>
        <taxon>Viridiplantae</taxon>
        <taxon>Streptophyta</taxon>
        <taxon>Embryophyta</taxon>
        <taxon>Tracheophyta</taxon>
        <taxon>Spermatophyta</taxon>
        <taxon>Magnoliopsida</taxon>
        <taxon>eudicotyledons</taxon>
        <taxon>Gunneridae</taxon>
        <taxon>Pentapetalae</taxon>
        <taxon>Caryophyllales</taxon>
        <taxon>Chenopodiaceae</taxon>
        <taxon>Betoideae</taxon>
        <taxon>Beta</taxon>
    </lineage>
</organism>
<dbReference type="Pfam" id="PF00078">
    <property type="entry name" value="RVT_1"/>
    <property type="match status" value="1"/>
</dbReference>
<dbReference type="EMBL" id="FR852827">
    <property type="protein sequence ID" value="CCA66036.1"/>
    <property type="molecule type" value="Genomic_DNA"/>
</dbReference>
<protein>
    <recommendedName>
        <fullName evidence="1">Reverse transcriptase domain-containing protein</fullName>
    </recommendedName>
</protein>
<dbReference type="Pfam" id="PF13966">
    <property type="entry name" value="zf-RVT"/>
    <property type="match status" value="1"/>
</dbReference>
<dbReference type="SUPFAM" id="SSF56219">
    <property type="entry name" value="DNase I-like"/>
    <property type="match status" value="1"/>
</dbReference>
<dbReference type="Pfam" id="PF03372">
    <property type="entry name" value="Exo_endo_phos"/>
    <property type="match status" value="1"/>
</dbReference>
<dbReference type="Gene3D" id="3.60.10.10">
    <property type="entry name" value="Endonuclease/exonuclease/phosphatase"/>
    <property type="match status" value="1"/>
</dbReference>
<dbReference type="GO" id="GO:0004523">
    <property type="term" value="F:RNA-DNA hybrid ribonuclease activity"/>
    <property type="evidence" value="ECO:0007669"/>
    <property type="project" value="InterPro"/>
</dbReference>